<dbReference type="EMBL" id="JBHMDM010000007">
    <property type="protein sequence ID" value="MFB9378116.1"/>
    <property type="molecule type" value="Genomic_DNA"/>
</dbReference>
<dbReference type="RefSeq" id="WP_380137396.1">
    <property type="nucleotide sequence ID" value="NZ_JBHLUI010000008.1"/>
</dbReference>
<feature type="transmembrane region" description="Helical" evidence="19">
    <location>
        <begin position="24"/>
        <end position="57"/>
    </location>
</feature>
<comment type="catalytic activity">
    <reaction evidence="1 18">
        <text>a 1,2-diacyl-sn-glycero-3-phosphate + CTP + H(+) = a CDP-1,2-diacyl-sn-glycerol + diphosphate</text>
        <dbReference type="Rhea" id="RHEA:16229"/>
        <dbReference type="ChEBI" id="CHEBI:15378"/>
        <dbReference type="ChEBI" id="CHEBI:33019"/>
        <dbReference type="ChEBI" id="CHEBI:37563"/>
        <dbReference type="ChEBI" id="CHEBI:58332"/>
        <dbReference type="ChEBI" id="CHEBI:58608"/>
        <dbReference type="EC" id="2.7.7.41"/>
    </reaction>
</comment>
<feature type="transmembrane region" description="Helical" evidence="19">
    <location>
        <begin position="89"/>
        <end position="111"/>
    </location>
</feature>
<evidence type="ECO:0000256" key="15">
    <source>
        <dbReference type="ARBA" id="ARBA00023136"/>
    </source>
</evidence>
<keyword evidence="11 18" id="KW-0812">Transmembrane</keyword>
<dbReference type="PANTHER" id="PTHR46382:SF1">
    <property type="entry name" value="PHOSPHATIDATE CYTIDYLYLTRANSFERASE"/>
    <property type="match status" value="1"/>
</dbReference>
<evidence type="ECO:0000256" key="7">
    <source>
        <dbReference type="ARBA" id="ARBA00019373"/>
    </source>
</evidence>
<sequence length="292" mass="29872">MGTSVPAPSGAPASTGKAGRNLPVAIGMGVGMGLVLCLTLFIEPVAFVVLASVAVLYGTVEMTRALRARHLEVPMLPAAAGTLAMLPGAWFGGAVTLGIGYLLTVLATVGWRLLGPPKERDAPLPVPSIRDVAAGIFVVTYGPLLAGFAVLMLAQPDGPWRVFVFILLVVASDVGGFAAGVLFGKHPMAPFVSPKKSWEGLGGSLTAGAVLGAVSFPLLLDGSWWAGALVGLVAVGVATVGDLSESMIKRDLGIKDMGTLLPGHGGVMDRLDSLLPAAPVVYLLMLWTLESA</sequence>
<evidence type="ECO:0000256" key="18">
    <source>
        <dbReference type="RuleBase" id="RU003938"/>
    </source>
</evidence>
<keyword evidence="9" id="KW-0444">Lipid biosynthesis</keyword>
<evidence type="ECO:0000256" key="2">
    <source>
        <dbReference type="ARBA" id="ARBA00004651"/>
    </source>
</evidence>
<name>A0ABV5LVT0_9ACTN</name>
<evidence type="ECO:0000256" key="8">
    <source>
        <dbReference type="ARBA" id="ARBA00022475"/>
    </source>
</evidence>
<keyword evidence="8" id="KW-1003">Cell membrane</keyword>
<keyword evidence="10 18" id="KW-0808">Transferase</keyword>
<feature type="transmembrane region" description="Helical" evidence="19">
    <location>
        <begin position="196"/>
        <end position="218"/>
    </location>
</feature>
<dbReference type="InterPro" id="IPR000374">
    <property type="entry name" value="PC_trans"/>
</dbReference>
<evidence type="ECO:0000256" key="1">
    <source>
        <dbReference type="ARBA" id="ARBA00001698"/>
    </source>
</evidence>
<dbReference type="Proteomes" id="UP001589748">
    <property type="component" value="Unassembled WGS sequence"/>
</dbReference>
<protein>
    <recommendedName>
        <fullName evidence="7 18">Phosphatidate cytidylyltransferase</fullName>
        <ecNumber evidence="6 18">2.7.7.41</ecNumber>
    </recommendedName>
</protein>
<keyword evidence="16" id="KW-0594">Phospholipid biosynthesis</keyword>
<keyword evidence="21" id="KW-1185">Reference proteome</keyword>
<evidence type="ECO:0000313" key="21">
    <source>
        <dbReference type="Proteomes" id="UP001589748"/>
    </source>
</evidence>
<dbReference type="PANTHER" id="PTHR46382">
    <property type="entry name" value="PHOSPHATIDATE CYTIDYLYLTRANSFERASE"/>
    <property type="match status" value="1"/>
</dbReference>
<evidence type="ECO:0000256" key="10">
    <source>
        <dbReference type="ARBA" id="ARBA00022679"/>
    </source>
</evidence>
<evidence type="ECO:0000256" key="6">
    <source>
        <dbReference type="ARBA" id="ARBA00012487"/>
    </source>
</evidence>
<evidence type="ECO:0000256" key="3">
    <source>
        <dbReference type="ARBA" id="ARBA00005119"/>
    </source>
</evidence>
<dbReference type="GO" id="GO:0016779">
    <property type="term" value="F:nucleotidyltransferase activity"/>
    <property type="evidence" value="ECO:0007669"/>
    <property type="project" value="UniProtKB-KW"/>
</dbReference>
<evidence type="ECO:0000256" key="5">
    <source>
        <dbReference type="ARBA" id="ARBA00010185"/>
    </source>
</evidence>
<comment type="caution">
    <text evidence="20">The sequence shown here is derived from an EMBL/GenBank/DDBJ whole genome shotgun (WGS) entry which is preliminary data.</text>
</comment>
<dbReference type="PROSITE" id="PS01315">
    <property type="entry name" value="CDS"/>
    <property type="match status" value="1"/>
</dbReference>
<keyword evidence="13 19" id="KW-1133">Transmembrane helix</keyword>
<evidence type="ECO:0000256" key="14">
    <source>
        <dbReference type="ARBA" id="ARBA00023098"/>
    </source>
</evidence>
<evidence type="ECO:0000256" key="12">
    <source>
        <dbReference type="ARBA" id="ARBA00022695"/>
    </source>
</evidence>
<evidence type="ECO:0000256" key="11">
    <source>
        <dbReference type="ARBA" id="ARBA00022692"/>
    </source>
</evidence>
<comment type="similarity">
    <text evidence="5 18">Belongs to the CDS family.</text>
</comment>
<evidence type="ECO:0000256" key="16">
    <source>
        <dbReference type="ARBA" id="ARBA00023209"/>
    </source>
</evidence>
<keyword evidence="15 19" id="KW-0472">Membrane</keyword>
<dbReference type="Pfam" id="PF01148">
    <property type="entry name" value="CTP_transf_1"/>
    <property type="match status" value="1"/>
</dbReference>
<evidence type="ECO:0000256" key="4">
    <source>
        <dbReference type="ARBA" id="ARBA00005189"/>
    </source>
</evidence>
<accession>A0ABV5LVT0</accession>
<evidence type="ECO:0000256" key="17">
    <source>
        <dbReference type="ARBA" id="ARBA00023264"/>
    </source>
</evidence>
<comment type="pathway">
    <text evidence="3 18">Phospholipid metabolism; CDP-diacylglycerol biosynthesis; CDP-diacylglycerol from sn-glycerol 3-phosphate: step 3/3.</text>
</comment>
<keyword evidence="14" id="KW-0443">Lipid metabolism</keyword>
<keyword evidence="17" id="KW-1208">Phospholipid metabolism</keyword>
<evidence type="ECO:0000313" key="20">
    <source>
        <dbReference type="EMBL" id="MFB9378116.1"/>
    </source>
</evidence>
<feature type="transmembrane region" description="Helical" evidence="19">
    <location>
        <begin position="132"/>
        <end position="154"/>
    </location>
</feature>
<feature type="transmembrane region" description="Helical" evidence="19">
    <location>
        <begin position="160"/>
        <end position="184"/>
    </location>
</feature>
<feature type="transmembrane region" description="Helical" evidence="19">
    <location>
        <begin position="224"/>
        <end position="243"/>
    </location>
</feature>
<dbReference type="EC" id="2.7.7.41" evidence="6 18"/>
<comment type="pathway">
    <text evidence="4">Lipid metabolism.</text>
</comment>
<reference evidence="20 21" key="1">
    <citation type="submission" date="2024-09" db="EMBL/GenBank/DDBJ databases">
        <authorList>
            <person name="Sun Q."/>
            <person name="Mori K."/>
        </authorList>
    </citation>
    <scope>NUCLEOTIDE SEQUENCE [LARGE SCALE GENOMIC DNA]</scope>
    <source>
        <strain evidence="20 21">TISTR 1856</strain>
    </source>
</reference>
<evidence type="ECO:0000256" key="13">
    <source>
        <dbReference type="ARBA" id="ARBA00022989"/>
    </source>
</evidence>
<evidence type="ECO:0000256" key="19">
    <source>
        <dbReference type="SAM" id="Phobius"/>
    </source>
</evidence>
<organism evidence="20 21">
    <name type="scientific">Kineococcus gynurae</name>
    <dbReference type="NCBI Taxonomy" id="452979"/>
    <lineage>
        <taxon>Bacteria</taxon>
        <taxon>Bacillati</taxon>
        <taxon>Actinomycetota</taxon>
        <taxon>Actinomycetes</taxon>
        <taxon>Kineosporiales</taxon>
        <taxon>Kineosporiaceae</taxon>
        <taxon>Kineococcus</taxon>
    </lineage>
</organism>
<evidence type="ECO:0000256" key="9">
    <source>
        <dbReference type="ARBA" id="ARBA00022516"/>
    </source>
</evidence>
<keyword evidence="12 18" id="KW-0548">Nucleotidyltransferase</keyword>
<gene>
    <name evidence="20" type="ORF">ACFFVI_14180</name>
</gene>
<comment type="subcellular location">
    <subcellularLocation>
        <location evidence="2">Cell membrane</location>
        <topology evidence="2">Multi-pass membrane protein</topology>
    </subcellularLocation>
</comment>
<proteinExistence type="inferred from homology"/>